<name>A0A1W1E265_9ZZZZ</name>
<evidence type="ECO:0000313" key="1">
    <source>
        <dbReference type="EMBL" id="SFV88045.1"/>
    </source>
</evidence>
<dbReference type="EMBL" id="FPIA01000008">
    <property type="protein sequence ID" value="SFV88045.1"/>
    <property type="molecule type" value="Genomic_DNA"/>
</dbReference>
<gene>
    <name evidence="1" type="ORF">MNB_SUP05-SYMBIONT-7-286</name>
</gene>
<sequence length="53" mass="5785">MMRVVTMLIDIDGTLGTNEPTTASEMRIDIATDLSLILEMKPLPLVPNSLTVI</sequence>
<organism evidence="1">
    <name type="scientific">hydrothermal vent metagenome</name>
    <dbReference type="NCBI Taxonomy" id="652676"/>
    <lineage>
        <taxon>unclassified sequences</taxon>
        <taxon>metagenomes</taxon>
        <taxon>ecological metagenomes</taxon>
    </lineage>
</organism>
<protein>
    <submittedName>
        <fullName evidence="1">Uncharacterized protein</fullName>
    </submittedName>
</protein>
<reference evidence="1" key="1">
    <citation type="submission" date="2016-10" db="EMBL/GenBank/DDBJ databases">
        <authorList>
            <person name="de Groot N.N."/>
        </authorList>
    </citation>
    <scope>NUCLEOTIDE SEQUENCE</scope>
</reference>
<dbReference type="AlphaFoldDB" id="A0A1W1E265"/>
<proteinExistence type="predicted"/>
<accession>A0A1W1E265</accession>